<name>A0AAQ3MIT9_VIGMU</name>
<proteinExistence type="predicted"/>
<reference evidence="1 2" key="1">
    <citation type="journal article" date="2023" name="Life. Sci Alliance">
        <title>Evolutionary insights into 3D genome organization and epigenetic landscape of Vigna mungo.</title>
        <authorList>
            <person name="Junaid A."/>
            <person name="Singh B."/>
            <person name="Bhatia S."/>
        </authorList>
    </citation>
    <scope>NUCLEOTIDE SEQUENCE [LARGE SCALE GENOMIC DNA]</scope>
    <source>
        <strain evidence="1">Urdbean</strain>
    </source>
</reference>
<dbReference type="EMBL" id="CP144690">
    <property type="protein sequence ID" value="WVY91538.1"/>
    <property type="molecule type" value="Genomic_DNA"/>
</dbReference>
<protein>
    <submittedName>
        <fullName evidence="1">Uncharacterized protein</fullName>
    </submittedName>
</protein>
<dbReference type="Proteomes" id="UP001374535">
    <property type="component" value="Chromosome 11"/>
</dbReference>
<keyword evidence="2" id="KW-1185">Reference proteome</keyword>
<accession>A0AAQ3MIT9</accession>
<sequence>LNARSSNQESSLPAPIFLLPAPSIPFQWTCLEAVVASLTGHMNNAGSADEDLETTESMHLCVIPSVSNIGIKESQDFRVLTESLRLLSTCCDKNLLVLEMRLSLE</sequence>
<organism evidence="1 2">
    <name type="scientific">Vigna mungo</name>
    <name type="common">Black gram</name>
    <name type="synonym">Phaseolus mungo</name>
    <dbReference type="NCBI Taxonomy" id="3915"/>
    <lineage>
        <taxon>Eukaryota</taxon>
        <taxon>Viridiplantae</taxon>
        <taxon>Streptophyta</taxon>
        <taxon>Embryophyta</taxon>
        <taxon>Tracheophyta</taxon>
        <taxon>Spermatophyta</taxon>
        <taxon>Magnoliopsida</taxon>
        <taxon>eudicotyledons</taxon>
        <taxon>Gunneridae</taxon>
        <taxon>Pentapetalae</taxon>
        <taxon>rosids</taxon>
        <taxon>fabids</taxon>
        <taxon>Fabales</taxon>
        <taxon>Fabaceae</taxon>
        <taxon>Papilionoideae</taxon>
        <taxon>50 kb inversion clade</taxon>
        <taxon>NPAAA clade</taxon>
        <taxon>indigoferoid/millettioid clade</taxon>
        <taxon>Phaseoleae</taxon>
        <taxon>Vigna</taxon>
    </lineage>
</organism>
<gene>
    <name evidence="1" type="ORF">V8G54_037052</name>
</gene>
<evidence type="ECO:0000313" key="2">
    <source>
        <dbReference type="Proteomes" id="UP001374535"/>
    </source>
</evidence>
<dbReference type="AlphaFoldDB" id="A0AAQ3MIT9"/>
<evidence type="ECO:0000313" key="1">
    <source>
        <dbReference type="EMBL" id="WVY91538.1"/>
    </source>
</evidence>
<feature type="non-terminal residue" evidence="1">
    <location>
        <position position="1"/>
    </location>
</feature>